<dbReference type="Proteomes" id="UP001295469">
    <property type="component" value="Chromosome A07"/>
</dbReference>
<dbReference type="Gramene" id="CDX68079">
    <property type="protein sequence ID" value="CDX68079"/>
    <property type="gene ID" value="GSBRNA2T00099316001"/>
</dbReference>
<feature type="transmembrane region" description="Helical" evidence="1">
    <location>
        <begin position="68"/>
        <end position="90"/>
    </location>
</feature>
<evidence type="ECO:0000313" key="2">
    <source>
        <dbReference type="EMBL" id="CAF2180011.1"/>
    </source>
</evidence>
<keyword evidence="1" id="KW-0472">Membrane</keyword>
<evidence type="ECO:0000256" key="1">
    <source>
        <dbReference type="SAM" id="Phobius"/>
    </source>
</evidence>
<protein>
    <submittedName>
        <fullName evidence="2">(rape) hypothetical protein</fullName>
    </submittedName>
</protein>
<keyword evidence="1" id="KW-1133">Transmembrane helix</keyword>
<accession>A0A816Z623</accession>
<gene>
    <name evidence="2" type="ORF">DARMORV10_A07P28260.1</name>
</gene>
<sequence>MYKLYYNISQYIPMYKLRAWLWFGLLRRSCPSTDQHSLRVVVKWVYTVPVECNGGGNLWRKLLNDGIVGLRLFFVPSVVSFILPALGSWFDSSLWYGLSFRLEAVGTVAFRV</sequence>
<dbReference type="EMBL" id="HG994361">
    <property type="protein sequence ID" value="CAF2180011.1"/>
    <property type="molecule type" value="Genomic_DNA"/>
</dbReference>
<name>A0A816Z623_BRANA</name>
<keyword evidence="1" id="KW-0812">Transmembrane</keyword>
<proteinExistence type="predicted"/>
<dbReference type="AlphaFoldDB" id="A0A816Z623"/>
<reference evidence="2" key="1">
    <citation type="submission" date="2021-01" db="EMBL/GenBank/DDBJ databases">
        <authorList>
            <consortium name="Genoscope - CEA"/>
            <person name="William W."/>
        </authorList>
    </citation>
    <scope>NUCLEOTIDE SEQUENCE</scope>
</reference>
<organism evidence="2">
    <name type="scientific">Brassica napus</name>
    <name type="common">Rape</name>
    <dbReference type="NCBI Taxonomy" id="3708"/>
    <lineage>
        <taxon>Eukaryota</taxon>
        <taxon>Viridiplantae</taxon>
        <taxon>Streptophyta</taxon>
        <taxon>Embryophyta</taxon>
        <taxon>Tracheophyta</taxon>
        <taxon>Spermatophyta</taxon>
        <taxon>Magnoliopsida</taxon>
        <taxon>eudicotyledons</taxon>
        <taxon>Gunneridae</taxon>
        <taxon>Pentapetalae</taxon>
        <taxon>rosids</taxon>
        <taxon>malvids</taxon>
        <taxon>Brassicales</taxon>
        <taxon>Brassicaceae</taxon>
        <taxon>Brassiceae</taxon>
        <taxon>Brassica</taxon>
    </lineage>
</organism>